<evidence type="ECO:0000313" key="5">
    <source>
        <dbReference type="Proteomes" id="UP000572680"/>
    </source>
</evidence>
<reference evidence="4 5" key="1">
    <citation type="submission" date="2020-08" db="EMBL/GenBank/DDBJ databases">
        <title>Genomic Encyclopedia of Type Strains, Phase IV (KMG-IV): sequencing the most valuable type-strain genomes for metagenomic binning, comparative biology and taxonomic classification.</title>
        <authorList>
            <person name="Goeker M."/>
        </authorList>
    </citation>
    <scope>NUCLEOTIDE SEQUENCE [LARGE SCALE GENOMIC DNA]</scope>
    <source>
        <strain evidence="4 5">DSM 44197</strain>
    </source>
</reference>
<dbReference type="InterPro" id="IPR036565">
    <property type="entry name" value="Mur-like_cat_sf"/>
</dbReference>
<dbReference type="Gene3D" id="3.90.190.20">
    <property type="entry name" value="Mur ligase, C-terminal domain"/>
    <property type="match status" value="1"/>
</dbReference>
<name>A0A7W3LQV2_ACTNM</name>
<keyword evidence="3" id="KW-0067">ATP-binding</keyword>
<comment type="caution">
    <text evidence="4">The sequence shown here is derived from an EMBL/GenBank/DDBJ whole genome shotgun (WGS) entry which is preliminary data.</text>
</comment>
<dbReference type="PANTHER" id="PTHR43024">
    <property type="entry name" value="UDP-N-ACETYLMURAMOYL-TRIPEPTIDE--D-ALANYL-D-ALANINE LIGASE"/>
    <property type="match status" value="1"/>
</dbReference>
<accession>A0A7W3LQV2</accession>
<evidence type="ECO:0008006" key="6">
    <source>
        <dbReference type="Google" id="ProtNLM"/>
    </source>
</evidence>
<keyword evidence="5" id="KW-1185">Reference proteome</keyword>
<dbReference type="EMBL" id="JACJIA010000005">
    <property type="protein sequence ID" value="MBA8952623.1"/>
    <property type="molecule type" value="Genomic_DNA"/>
</dbReference>
<proteinExistence type="predicted"/>
<dbReference type="InterPro" id="IPR036615">
    <property type="entry name" value="Mur_ligase_C_dom_sf"/>
</dbReference>
<evidence type="ECO:0000256" key="2">
    <source>
        <dbReference type="ARBA" id="ARBA00022741"/>
    </source>
</evidence>
<evidence type="ECO:0000313" key="4">
    <source>
        <dbReference type="EMBL" id="MBA8952623.1"/>
    </source>
</evidence>
<dbReference type="Proteomes" id="UP000572680">
    <property type="component" value="Unassembled WGS sequence"/>
</dbReference>
<evidence type="ECO:0000256" key="1">
    <source>
        <dbReference type="ARBA" id="ARBA00022598"/>
    </source>
</evidence>
<dbReference type="GO" id="GO:0016881">
    <property type="term" value="F:acid-amino acid ligase activity"/>
    <property type="evidence" value="ECO:0007669"/>
    <property type="project" value="InterPro"/>
</dbReference>
<organism evidence="4 5">
    <name type="scientific">Actinomadura namibiensis</name>
    <dbReference type="NCBI Taxonomy" id="182080"/>
    <lineage>
        <taxon>Bacteria</taxon>
        <taxon>Bacillati</taxon>
        <taxon>Actinomycetota</taxon>
        <taxon>Actinomycetes</taxon>
        <taxon>Streptosporangiales</taxon>
        <taxon>Thermomonosporaceae</taxon>
        <taxon>Actinomadura</taxon>
    </lineage>
</organism>
<keyword evidence="2" id="KW-0547">Nucleotide-binding</keyword>
<dbReference type="AlphaFoldDB" id="A0A7W3LQV2"/>
<dbReference type="GO" id="GO:0005524">
    <property type="term" value="F:ATP binding"/>
    <property type="evidence" value="ECO:0007669"/>
    <property type="project" value="UniProtKB-KW"/>
</dbReference>
<keyword evidence="1" id="KW-0436">Ligase</keyword>
<sequence length="147" mass="15864">MRTRTHVVVSTFGRARFTLTTPLGSAPIAPQVLGEHQVSSTWAAAAAIVEALSNAQPLSSGRLEVLERADGVVIINDAFNANVDSMTAGLHTLTAMATGRLPRHRHELLKPGVTACLKASHALHLDELATRLANDHPRRLRRQGLDR</sequence>
<dbReference type="SUPFAM" id="SSF53244">
    <property type="entry name" value="MurD-like peptide ligases, peptide-binding domain"/>
    <property type="match status" value="1"/>
</dbReference>
<dbReference type="InterPro" id="IPR051046">
    <property type="entry name" value="MurCDEF_CellWall_CoF430Synth"/>
</dbReference>
<gene>
    <name evidence="4" type="ORF">HNR61_004269</name>
</gene>
<dbReference type="PANTHER" id="PTHR43024:SF1">
    <property type="entry name" value="UDP-N-ACETYLMURAMOYL-TRIPEPTIDE--D-ALANYL-D-ALANINE LIGASE"/>
    <property type="match status" value="1"/>
</dbReference>
<dbReference type="SUPFAM" id="SSF53623">
    <property type="entry name" value="MurD-like peptide ligases, catalytic domain"/>
    <property type="match status" value="1"/>
</dbReference>
<evidence type="ECO:0000256" key="3">
    <source>
        <dbReference type="ARBA" id="ARBA00022840"/>
    </source>
</evidence>
<dbReference type="RefSeq" id="WP_182844893.1">
    <property type="nucleotide sequence ID" value="NZ_BAAALP010000005.1"/>
</dbReference>
<protein>
    <recommendedName>
        <fullName evidence="6">Mur ligase C-terminal domain-containing protein</fullName>
    </recommendedName>
</protein>